<dbReference type="NCBIfam" id="NF005413">
    <property type="entry name" value="PRK06986.1"/>
    <property type="match status" value="1"/>
</dbReference>
<protein>
    <submittedName>
        <fullName evidence="6">FliA/WhiG family RNA polymerase sigma factor</fullName>
    </submittedName>
</protein>
<dbReference type="PRINTS" id="PR00046">
    <property type="entry name" value="SIGMA70FCT"/>
</dbReference>
<dbReference type="PANTHER" id="PTHR30385:SF7">
    <property type="entry name" value="RNA POLYMERASE SIGMA FACTOR FLIA"/>
    <property type="match status" value="1"/>
</dbReference>
<evidence type="ECO:0000256" key="1">
    <source>
        <dbReference type="ARBA" id="ARBA00023015"/>
    </source>
</evidence>
<dbReference type="SUPFAM" id="SSF88659">
    <property type="entry name" value="Sigma3 and sigma4 domains of RNA polymerase sigma factors"/>
    <property type="match status" value="2"/>
</dbReference>
<dbReference type="InterPro" id="IPR007630">
    <property type="entry name" value="RNA_pol_sigma70_r4"/>
</dbReference>
<gene>
    <name evidence="6" type="ORF">ENT08_02880</name>
</gene>
<dbReference type="InterPro" id="IPR013324">
    <property type="entry name" value="RNA_pol_sigma_r3/r4-like"/>
</dbReference>
<dbReference type="InterPro" id="IPR014284">
    <property type="entry name" value="RNA_pol_sigma-70_dom"/>
</dbReference>
<dbReference type="InterPro" id="IPR007627">
    <property type="entry name" value="RNA_pol_sigma70_r2"/>
</dbReference>
<dbReference type="InterPro" id="IPR000943">
    <property type="entry name" value="RNA_pol_sigma70"/>
</dbReference>
<evidence type="ECO:0000256" key="4">
    <source>
        <dbReference type="ARBA" id="ARBA00023163"/>
    </source>
</evidence>
<dbReference type="Gene3D" id="1.20.140.160">
    <property type="match status" value="1"/>
</dbReference>
<dbReference type="Pfam" id="PF04545">
    <property type="entry name" value="Sigma70_r4"/>
    <property type="match status" value="1"/>
</dbReference>
<dbReference type="GO" id="GO:0006352">
    <property type="term" value="P:DNA-templated transcription initiation"/>
    <property type="evidence" value="ECO:0007669"/>
    <property type="project" value="InterPro"/>
</dbReference>
<dbReference type="EMBL" id="DSXI01000164">
    <property type="protein sequence ID" value="HGS04675.1"/>
    <property type="molecule type" value="Genomic_DNA"/>
</dbReference>
<dbReference type="NCBIfam" id="TIGR02479">
    <property type="entry name" value="FliA_WhiG"/>
    <property type="match status" value="1"/>
</dbReference>
<dbReference type="GO" id="GO:0003677">
    <property type="term" value="F:DNA binding"/>
    <property type="evidence" value="ECO:0007669"/>
    <property type="project" value="UniProtKB-KW"/>
</dbReference>
<dbReference type="InterPro" id="IPR013325">
    <property type="entry name" value="RNA_pol_sigma_r2"/>
</dbReference>
<dbReference type="Pfam" id="PF04542">
    <property type="entry name" value="Sigma70_r2"/>
    <property type="match status" value="1"/>
</dbReference>
<keyword evidence="3" id="KW-0238">DNA-binding</keyword>
<comment type="caution">
    <text evidence="6">The sequence shown here is derived from an EMBL/GenBank/DDBJ whole genome shotgun (WGS) entry which is preliminary data.</text>
</comment>
<evidence type="ECO:0000313" key="6">
    <source>
        <dbReference type="EMBL" id="HGS04675.1"/>
    </source>
</evidence>
<dbReference type="PIRSF" id="PIRSF000770">
    <property type="entry name" value="RNA_pol_sigma-SigE/K"/>
    <property type="match status" value="1"/>
</dbReference>
<dbReference type="AlphaFoldDB" id="A0A7V4G795"/>
<reference evidence="6" key="1">
    <citation type="journal article" date="2020" name="mSystems">
        <title>Genome- and Community-Level Interaction Insights into Carbon Utilization and Element Cycling Functions of Hydrothermarchaeota in Hydrothermal Sediment.</title>
        <authorList>
            <person name="Zhou Z."/>
            <person name="Liu Y."/>
            <person name="Xu W."/>
            <person name="Pan J."/>
            <person name="Luo Z.H."/>
            <person name="Li M."/>
        </authorList>
    </citation>
    <scope>NUCLEOTIDE SEQUENCE [LARGE SCALE GENOMIC DNA]</scope>
    <source>
        <strain evidence="6">SpSt-548</strain>
    </source>
</reference>
<accession>A0A7V4G795</accession>
<keyword evidence="2" id="KW-0731">Sigma factor</keyword>
<dbReference type="GO" id="GO:0003899">
    <property type="term" value="F:DNA-directed RNA polymerase activity"/>
    <property type="evidence" value="ECO:0007669"/>
    <property type="project" value="InterPro"/>
</dbReference>
<organism evidence="6">
    <name type="scientific">Desulfobacca acetoxidans</name>
    <dbReference type="NCBI Taxonomy" id="60893"/>
    <lineage>
        <taxon>Bacteria</taxon>
        <taxon>Pseudomonadati</taxon>
        <taxon>Thermodesulfobacteriota</taxon>
        <taxon>Desulfobaccia</taxon>
        <taxon>Desulfobaccales</taxon>
        <taxon>Desulfobaccaceae</taxon>
        <taxon>Desulfobacca</taxon>
    </lineage>
</organism>
<dbReference type="GO" id="GO:0016987">
    <property type="term" value="F:sigma factor activity"/>
    <property type="evidence" value="ECO:0007669"/>
    <property type="project" value="UniProtKB-KW"/>
</dbReference>
<keyword evidence="1" id="KW-0805">Transcription regulation</keyword>
<evidence type="ECO:0000256" key="3">
    <source>
        <dbReference type="ARBA" id="ARBA00023125"/>
    </source>
</evidence>
<dbReference type="SUPFAM" id="SSF88946">
    <property type="entry name" value="Sigma2 domain of RNA polymerase sigma factors"/>
    <property type="match status" value="1"/>
</dbReference>
<evidence type="ECO:0000256" key="2">
    <source>
        <dbReference type="ARBA" id="ARBA00023082"/>
    </source>
</evidence>
<name>A0A7V4G795_9BACT</name>
<evidence type="ECO:0000259" key="5">
    <source>
        <dbReference type="PROSITE" id="PS00715"/>
    </source>
</evidence>
<dbReference type="CDD" id="cd06171">
    <property type="entry name" value="Sigma70_r4"/>
    <property type="match status" value="1"/>
</dbReference>
<dbReference type="NCBIfam" id="TIGR02937">
    <property type="entry name" value="sigma70-ECF"/>
    <property type="match status" value="1"/>
</dbReference>
<dbReference type="PANTHER" id="PTHR30385">
    <property type="entry name" value="SIGMA FACTOR F FLAGELLAR"/>
    <property type="match status" value="1"/>
</dbReference>
<feature type="domain" description="RNA polymerase sigma-70" evidence="5">
    <location>
        <begin position="57"/>
        <end position="70"/>
    </location>
</feature>
<dbReference type="Gene3D" id="1.10.1740.10">
    <property type="match status" value="1"/>
</dbReference>
<dbReference type="InterPro" id="IPR012845">
    <property type="entry name" value="RNA_pol_sigma_FliA_WhiG"/>
</dbReference>
<sequence length="266" mass="30591">MKKNLAAQAQFANGVEQWPEQVDPAWQEMMVKQYAPLIKYIAGRMALRLPSHISLDDLVSSGIIGLIDAIHKFDPGKNISFKTYAEFRIKGAILDELRSLDWIPRSVRKKSNLLEKAYAELEKNLGRPAETEEVCQALGLELEEFFQLLDETKSVSLVELEGVWKTVRSSPELGDGNLPEILMDENLRDPFVALHFSELQDIMVKAIDLLPDKEKLLISLYYYEELTMKEIGQIMGYTESRISQLHTQAMLRLRAKLREYFQEQDQ</sequence>
<keyword evidence="4" id="KW-0804">Transcription</keyword>
<dbReference type="PROSITE" id="PS00715">
    <property type="entry name" value="SIGMA70_1"/>
    <property type="match status" value="1"/>
</dbReference>
<proteinExistence type="predicted"/>